<proteinExistence type="predicted"/>
<name>A0A953J587_9BACT</name>
<dbReference type="Proteomes" id="UP000705867">
    <property type="component" value="Unassembled WGS sequence"/>
</dbReference>
<sequence length="58" mass="6820">MSKNVKDIDERIKKLQAKKMKLQIEELTNLGRATKEFAMSNFKDFDGFKKAVMEIINR</sequence>
<dbReference type="EMBL" id="JAIOIV010000015">
    <property type="protein sequence ID" value="MBZ0154887.1"/>
    <property type="molecule type" value="Genomic_DNA"/>
</dbReference>
<reference evidence="1" key="1">
    <citation type="journal article" date="2021" name="bioRxiv">
        <title>Unraveling nitrogen, sulfur and carbon metabolic pathways and microbial community transcriptional responses to substrate deprivation and toxicity stresses in a bioreactor mimicking anoxic brackish coastal sediment conditions.</title>
        <authorList>
            <person name="Martins P.D."/>
            <person name="Echeveste M.J."/>
            <person name="Arshad A."/>
            <person name="Kurth J."/>
            <person name="Ouboter H."/>
            <person name="Jetten M.S.M."/>
            <person name="Welte C.U."/>
        </authorList>
    </citation>
    <scope>NUCLEOTIDE SEQUENCE</scope>
    <source>
        <strain evidence="1">MAG_39</strain>
    </source>
</reference>
<gene>
    <name evidence="1" type="ORF">K8I29_01570</name>
</gene>
<evidence type="ECO:0000313" key="1">
    <source>
        <dbReference type="EMBL" id="MBZ0154887.1"/>
    </source>
</evidence>
<organism evidence="1 2">
    <name type="scientific">Candidatus Nitrobium versatile</name>
    <dbReference type="NCBI Taxonomy" id="2884831"/>
    <lineage>
        <taxon>Bacteria</taxon>
        <taxon>Pseudomonadati</taxon>
        <taxon>Nitrospirota</taxon>
        <taxon>Nitrospiria</taxon>
        <taxon>Nitrospirales</taxon>
        <taxon>Nitrospiraceae</taxon>
        <taxon>Candidatus Nitrobium</taxon>
    </lineage>
</organism>
<comment type="caution">
    <text evidence="1">The sequence shown here is derived from an EMBL/GenBank/DDBJ whole genome shotgun (WGS) entry which is preliminary data.</text>
</comment>
<dbReference type="AlphaFoldDB" id="A0A953J587"/>
<evidence type="ECO:0000313" key="2">
    <source>
        <dbReference type="Proteomes" id="UP000705867"/>
    </source>
</evidence>
<reference evidence="1" key="2">
    <citation type="submission" date="2021-08" db="EMBL/GenBank/DDBJ databases">
        <authorList>
            <person name="Dalcin Martins P."/>
        </authorList>
    </citation>
    <scope>NUCLEOTIDE SEQUENCE</scope>
    <source>
        <strain evidence="1">MAG_39</strain>
    </source>
</reference>
<protein>
    <submittedName>
        <fullName evidence="1">Uncharacterized protein</fullName>
    </submittedName>
</protein>
<accession>A0A953J587</accession>